<name>A0AAV0WS02_9HEMI</name>
<accession>A0AAV0WS02</accession>
<evidence type="ECO:0000313" key="2">
    <source>
        <dbReference type="Proteomes" id="UP001160148"/>
    </source>
</evidence>
<dbReference type="EMBL" id="CARXXK010000002">
    <property type="protein sequence ID" value="CAI6358608.1"/>
    <property type="molecule type" value="Genomic_DNA"/>
</dbReference>
<comment type="caution">
    <text evidence="1">The sequence shown here is derived from an EMBL/GenBank/DDBJ whole genome shotgun (WGS) entry which is preliminary data.</text>
</comment>
<keyword evidence="2" id="KW-1185">Reference proteome</keyword>
<protein>
    <submittedName>
        <fullName evidence="1">Uncharacterized protein</fullName>
    </submittedName>
</protein>
<dbReference type="Proteomes" id="UP001160148">
    <property type="component" value="Unassembled WGS sequence"/>
</dbReference>
<proteinExistence type="predicted"/>
<organism evidence="1 2">
    <name type="scientific">Macrosiphum euphorbiae</name>
    <name type="common">potato aphid</name>
    <dbReference type="NCBI Taxonomy" id="13131"/>
    <lineage>
        <taxon>Eukaryota</taxon>
        <taxon>Metazoa</taxon>
        <taxon>Ecdysozoa</taxon>
        <taxon>Arthropoda</taxon>
        <taxon>Hexapoda</taxon>
        <taxon>Insecta</taxon>
        <taxon>Pterygota</taxon>
        <taxon>Neoptera</taxon>
        <taxon>Paraneoptera</taxon>
        <taxon>Hemiptera</taxon>
        <taxon>Sternorrhyncha</taxon>
        <taxon>Aphidomorpha</taxon>
        <taxon>Aphidoidea</taxon>
        <taxon>Aphididae</taxon>
        <taxon>Macrosiphini</taxon>
        <taxon>Macrosiphum</taxon>
    </lineage>
</organism>
<dbReference type="AlphaFoldDB" id="A0AAV0WS02"/>
<evidence type="ECO:0000313" key="1">
    <source>
        <dbReference type="EMBL" id="CAI6358608.1"/>
    </source>
</evidence>
<gene>
    <name evidence="1" type="ORF">MEUPH1_LOCUS14106</name>
</gene>
<reference evidence="1 2" key="1">
    <citation type="submission" date="2023-01" db="EMBL/GenBank/DDBJ databases">
        <authorList>
            <person name="Whitehead M."/>
        </authorList>
    </citation>
    <scope>NUCLEOTIDE SEQUENCE [LARGE SCALE GENOMIC DNA]</scope>
</reference>
<sequence length="187" mass="21776">MYYYIMARASLHKMVLSPQSDPSQGHNTTQFGGTQHLSIYQLPKRSFPTFSGDITEYQGFEDLFLSILSHTPDMSDVEKLGAYYLRAKLLSVGLSFMPADSFHHQVELSMKHMGKIYDLYDYEKLIKNSHKDHVDVKVLDCKDFFDWKSECSIYKLNKQATRKMLNSIVHIRAERDTVNDLYEETEN</sequence>